<evidence type="ECO:0000313" key="3">
    <source>
        <dbReference type="EMBL" id="KAF2749658.1"/>
    </source>
</evidence>
<protein>
    <submittedName>
        <fullName evidence="3">Clavaminate synthase-like protein</fullName>
    </submittedName>
</protein>
<dbReference type="SUPFAM" id="SSF51197">
    <property type="entry name" value="Clavaminate synthase-like"/>
    <property type="match status" value="1"/>
</dbReference>
<feature type="compositionally biased region" description="Basic and acidic residues" evidence="1">
    <location>
        <begin position="203"/>
        <end position="214"/>
    </location>
</feature>
<name>A0A6A6VGC5_9PLEO</name>
<dbReference type="OrthoDB" id="47172at2759"/>
<dbReference type="Proteomes" id="UP000799440">
    <property type="component" value="Unassembled WGS sequence"/>
</dbReference>
<dbReference type="EMBL" id="MU006565">
    <property type="protein sequence ID" value="KAF2749658.1"/>
    <property type="molecule type" value="Genomic_DNA"/>
</dbReference>
<organism evidence="3 4">
    <name type="scientific">Sporormia fimetaria CBS 119925</name>
    <dbReference type="NCBI Taxonomy" id="1340428"/>
    <lineage>
        <taxon>Eukaryota</taxon>
        <taxon>Fungi</taxon>
        <taxon>Dikarya</taxon>
        <taxon>Ascomycota</taxon>
        <taxon>Pezizomycotina</taxon>
        <taxon>Dothideomycetes</taxon>
        <taxon>Pleosporomycetidae</taxon>
        <taxon>Pleosporales</taxon>
        <taxon>Sporormiaceae</taxon>
        <taxon>Sporormia</taxon>
    </lineage>
</organism>
<feature type="compositionally biased region" description="Basic and acidic residues" evidence="1">
    <location>
        <begin position="154"/>
        <end position="165"/>
    </location>
</feature>
<sequence>MFEEEPATDQDDTTLPLFPPTILEVVNLTRSTLLDPIPNDEIKECGSILRALKRCPKSLLQLAYEQMHVVPYKDVRTCWRRLYTDAALWIALGVLESVELGEDVSGEEKDEEGDWVTRVVKSLDMALILTGGPRREELIELIFSALEGVIEKEEGGKEVQEKEQDGSDYTLTQRPAKRQKLELPAPRHDGGQEDVLPTPAEDATYRREDNKEDPIPAMNSQKKNPKPVKLATKPWKLKPPSSKPTLPSAFPTILPPEQQPALRHPIPRIPSSVLTLQKFESKLSTPTTQTPTIITSAIDFWPALNSPTRSWSHPSYLLSRTLNGRRLVPIELGRTYTDSDWGQKILSFGDFIYSYMFSSLPTSPNHSTRNEENTQPKQTAYLAQHDLFTHLPSLRADISIPDYCYVSLPTPPWVPENISSLSTPVPPKLETPLLNAWFGPAGTISPLHTDPYHNILAQVVGYKYVRLYAPGQTRYMYPRGKDERGVDMGNTSSVDLDEVGSVFGEVGIWGVDGWSGEQGRVRAVEEKRRKLHERFPGFVEAEYVECVLGPGDCLYIPVGWWHYVRSLTPSFSVSFWFN</sequence>
<dbReference type="PANTHER" id="PTHR12461:SF101">
    <property type="entry name" value="TRNA WYBUTOSINE-SYNTHESIZING PROTEIN 4"/>
    <property type="match status" value="1"/>
</dbReference>
<dbReference type="PROSITE" id="PS51184">
    <property type="entry name" value="JMJC"/>
    <property type="match status" value="1"/>
</dbReference>
<evidence type="ECO:0000256" key="1">
    <source>
        <dbReference type="SAM" id="MobiDB-lite"/>
    </source>
</evidence>
<evidence type="ECO:0000259" key="2">
    <source>
        <dbReference type="PROSITE" id="PS51184"/>
    </source>
</evidence>
<dbReference type="Pfam" id="PF13621">
    <property type="entry name" value="Cupin_8"/>
    <property type="match status" value="1"/>
</dbReference>
<feature type="region of interest" description="Disordered" evidence="1">
    <location>
        <begin position="154"/>
        <end position="247"/>
    </location>
</feature>
<feature type="compositionally biased region" description="Basic and acidic residues" evidence="1">
    <location>
        <begin position="179"/>
        <end position="191"/>
    </location>
</feature>
<keyword evidence="4" id="KW-1185">Reference proteome</keyword>
<dbReference type="InterPro" id="IPR003347">
    <property type="entry name" value="JmjC_dom"/>
</dbReference>
<feature type="domain" description="JmjC" evidence="2">
    <location>
        <begin position="364"/>
        <end position="578"/>
    </location>
</feature>
<dbReference type="SMART" id="SM00558">
    <property type="entry name" value="JmjC"/>
    <property type="match status" value="1"/>
</dbReference>
<dbReference type="Gene3D" id="2.60.120.650">
    <property type="entry name" value="Cupin"/>
    <property type="match status" value="1"/>
</dbReference>
<gene>
    <name evidence="3" type="ORF">M011DRAFT_465334</name>
</gene>
<dbReference type="AlphaFoldDB" id="A0A6A6VGC5"/>
<feature type="compositionally biased region" description="Low complexity" evidence="1">
    <location>
        <begin position="232"/>
        <end position="247"/>
    </location>
</feature>
<accession>A0A6A6VGC5</accession>
<dbReference type="CDD" id="cd02208">
    <property type="entry name" value="cupin_RmlC-like"/>
    <property type="match status" value="1"/>
</dbReference>
<proteinExistence type="predicted"/>
<reference evidence="3" key="1">
    <citation type="journal article" date="2020" name="Stud. Mycol.">
        <title>101 Dothideomycetes genomes: a test case for predicting lifestyles and emergence of pathogens.</title>
        <authorList>
            <person name="Haridas S."/>
            <person name="Albert R."/>
            <person name="Binder M."/>
            <person name="Bloem J."/>
            <person name="Labutti K."/>
            <person name="Salamov A."/>
            <person name="Andreopoulos B."/>
            <person name="Baker S."/>
            <person name="Barry K."/>
            <person name="Bills G."/>
            <person name="Bluhm B."/>
            <person name="Cannon C."/>
            <person name="Castanera R."/>
            <person name="Culley D."/>
            <person name="Daum C."/>
            <person name="Ezra D."/>
            <person name="Gonzalez J."/>
            <person name="Henrissat B."/>
            <person name="Kuo A."/>
            <person name="Liang C."/>
            <person name="Lipzen A."/>
            <person name="Lutzoni F."/>
            <person name="Magnuson J."/>
            <person name="Mondo S."/>
            <person name="Nolan M."/>
            <person name="Ohm R."/>
            <person name="Pangilinan J."/>
            <person name="Park H.-J."/>
            <person name="Ramirez L."/>
            <person name="Alfaro M."/>
            <person name="Sun H."/>
            <person name="Tritt A."/>
            <person name="Yoshinaga Y."/>
            <person name="Zwiers L.-H."/>
            <person name="Turgeon B."/>
            <person name="Goodwin S."/>
            <person name="Spatafora J."/>
            <person name="Crous P."/>
            <person name="Grigoriev I."/>
        </authorList>
    </citation>
    <scope>NUCLEOTIDE SEQUENCE</scope>
    <source>
        <strain evidence="3">CBS 119925</strain>
    </source>
</reference>
<dbReference type="InterPro" id="IPR041667">
    <property type="entry name" value="Cupin_8"/>
</dbReference>
<evidence type="ECO:0000313" key="4">
    <source>
        <dbReference type="Proteomes" id="UP000799440"/>
    </source>
</evidence>
<dbReference type="PANTHER" id="PTHR12461">
    <property type="entry name" value="HYPOXIA-INDUCIBLE FACTOR 1 ALPHA INHIBITOR-RELATED"/>
    <property type="match status" value="1"/>
</dbReference>